<keyword evidence="7" id="KW-0408">Iron</keyword>
<dbReference type="EMBL" id="EU016637">
    <property type="protein sequence ID" value="ABZ08814.1"/>
    <property type="molecule type" value="Genomic_DNA"/>
</dbReference>
<dbReference type="Gene3D" id="3.90.1150.10">
    <property type="entry name" value="Aspartate Aminotransferase, domain 1"/>
    <property type="match status" value="1"/>
</dbReference>
<dbReference type="GO" id="GO:0031071">
    <property type="term" value="F:cysteine desulfurase activity"/>
    <property type="evidence" value="ECO:0007669"/>
    <property type="project" value="UniProtKB-EC"/>
</dbReference>
<dbReference type="GO" id="GO:0008483">
    <property type="term" value="F:transaminase activity"/>
    <property type="evidence" value="ECO:0007669"/>
    <property type="project" value="UniProtKB-KW"/>
</dbReference>
<reference evidence="11" key="1">
    <citation type="journal article" date="2008" name="ISME J.">
        <title>Genomic patterns of recombination, clonal divergence and environment in marine microbial populations.</title>
        <authorList>
            <person name="Konstantinidis K.T."/>
            <person name="Delong E.F."/>
        </authorList>
    </citation>
    <scope>NUCLEOTIDE SEQUENCE</scope>
</reference>
<dbReference type="AlphaFoldDB" id="B3T8A5"/>
<dbReference type="Pfam" id="PF00266">
    <property type="entry name" value="Aminotran_5"/>
    <property type="match status" value="1"/>
</dbReference>
<evidence type="ECO:0000256" key="2">
    <source>
        <dbReference type="ARBA" id="ARBA00006490"/>
    </source>
</evidence>
<dbReference type="PIRSF" id="PIRSF005572">
    <property type="entry name" value="NifS"/>
    <property type="match status" value="1"/>
</dbReference>
<keyword evidence="6" id="KW-0663">Pyridoxal phosphate</keyword>
<name>B3T8A5_9ARCH</name>
<dbReference type="InterPro" id="IPR000192">
    <property type="entry name" value="Aminotrans_V_dom"/>
</dbReference>
<evidence type="ECO:0000256" key="8">
    <source>
        <dbReference type="ARBA" id="ARBA00023014"/>
    </source>
</evidence>
<evidence type="ECO:0000256" key="4">
    <source>
        <dbReference type="ARBA" id="ARBA00022679"/>
    </source>
</evidence>
<feature type="domain" description="Aminotransferase class V" evidence="10">
    <location>
        <begin position="2"/>
        <end position="390"/>
    </location>
</feature>
<comment type="similarity">
    <text evidence="2">Belongs to the class-V pyridoxal-phosphate-dependent aminotransferase family. NifS/IscS subfamily.</text>
</comment>
<evidence type="ECO:0000256" key="3">
    <source>
        <dbReference type="ARBA" id="ARBA00012239"/>
    </source>
</evidence>
<dbReference type="GO" id="GO:0046872">
    <property type="term" value="F:metal ion binding"/>
    <property type="evidence" value="ECO:0007669"/>
    <property type="project" value="UniProtKB-KW"/>
</dbReference>
<protein>
    <recommendedName>
        <fullName evidence="3">cysteine desulfurase</fullName>
        <ecNumber evidence="3">2.8.1.7</ecNumber>
    </recommendedName>
</protein>
<evidence type="ECO:0000256" key="9">
    <source>
        <dbReference type="RuleBase" id="RU004504"/>
    </source>
</evidence>
<evidence type="ECO:0000256" key="7">
    <source>
        <dbReference type="ARBA" id="ARBA00023004"/>
    </source>
</evidence>
<dbReference type="InterPro" id="IPR015424">
    <property type="entry name" value="PyrdxlP-dep_Trfase"/>
</dbReference>
<evidence type="ECO:0000256" key="6">
    <source>
        <dbReference type="ARBA" id="ARBA00022898"/>
    </source>
</evidence>
<dbReference type="InterPro" id="IPR020578">
    <property type="entry name" value="Aminotrans_V_PyrdxlP_BS"/>
</dbReference>
<organism evidence="11">
    <name type="scientific">uncultured marine crenarchaeote HF4000_APKG5C13</name>
    <dbReference type="NCBI Taxonomy" id="455591"/>
    <lineage>
        <taxon>Archaea</taxon>
        <taxon>Nitrososphaerota</taxon>
        <taxon>Nitrososphaeria</taxon>
        <taxon>Nitrosopumilales</taxon>
        <taxon>environmental samples</taxon>
    </lineage>
</organism>
<evidence type="ECO:0000313" key="11">
    <source>
        <dbReference type="EMBL" id="ABZ08814.1"/>
    </source>
</evidence>
<dbReference type="SUPFAM" id="SSF53383">
    <property type="entry name" value="PLP-dependent transferases"/>
    <property type="match status" value="1"/>
</dbReference>
<evidence type="ECO:0000256" key="5">
    <source>
        <dbReference type="ARBA" id="ARBA00022723"/>
    </source>
</evidence>
<dbReference type="GO" id="GO:0051536">
    <property type="term" value="F:iron-sulfur cluster binding"/>
    <property type="evidence" value="ECO:0007669"/>
    <property type="project" value="UniProtKB-KW"/>
</dbReference>
<dbReference type="PANTHER" id="PTHR11601">
    <property type="entry name" value="CYSTEINE DESULFURYLASE FAMILY MEMBER"/>
    <property type="match status" value="1"/>
</dbReference>
<comment type="cofactor">
    <cofactor evidence="1 9">
        <name>pyridoxal 5'-phosphate</name>
        <dbReference type="ChEBI" id="CHEBI:597326"/>
    </cofactor>
</comment>
<keyword evidence="11" id="KW-0032">Aminotransferase</keyword>
<dbReference type="PROSITE" id="PS00595">
    <property type="entry name" value="AA_TRANSFER_CLASS_5"/>
    <property type="match status" value="1"/>
</dbReference>
<accession>B3T8A5</accession>
<dbReference type="Gene3D" id="3.40.640.10">
    <property type="entry name" value="Type I PLP-dependent aspartate aminotransferase-like (Major domain)"/>
    <property type="match status" value="1"/>
</dbReference>
<dbReference type="InterPro" id="IPR015422">
    <property type="entry name" value="PyrdxlP-dep_Trfase_small"/>
</dbReference>
<keyword evidence="5" id="KW-0479">Metal-binding</keyword>
<keyword evidence="4 11" id="KW-0808">Transferase</keyword>
<evidence type="ECO:0000259" key="10">
    <source>
        <dbReference type="Pfam" id="PF00266"/>
    </source>
</evidence>
<dbReference type="EC" id="2.8.1.7" evidence="3"/>
<dbReference type="InterPro" id="IPR015421">
    <property type="entry name" value="PyrdxlP-dep_Trfase_major"/>
</dbReference>
<gene>
    <name evidence="11" type="ORF">ALOHA_HF4000APKG5C13ctg1g20</name>
</gene>
<dbReference type="InterPro" id="IPR016454">
    <property type="entry name" value="Cysteine_dSase"/>
</dbReference>
<proteinExistence type="inferred from homology"/>
<evidence type="ECO:0000256" key="1">
    <source>
        <dbReference type="ARBA" id="ARBA00001933"/>
    </source>
</evidence>
<sequence length="414" mass="45778">MIYLDNAASTAVHPEVVKEMLPYFDVQYGNPSSIHQFGRKAKNAIQKARKQVAALIGAEPDEILFTSGGTESNNTILYAHRTRPILHPQGEIQKNHIITSSIEHEAILQPCEKLSILAGRTAMQTTKITQLPVDEHGMVNPDDITNLITKDGSSYDGYNTVLVSIMFANNEVGTIQPIKEISQLCKENNIAFHTDAVQAVGKIPINVKELGVDFLSISSHKINGPKGIGALFIRKNQMMSQFVKELPYIRGGGQENGLRSGTENVAGIVGFGKACEIAKERLEENISHFKKLYSSMLKKIIKDIDHVKLNGHPEKRIFNNIHLTFLGVKGEDLIIKLDENGIAASTGSACSVHTQKASHVLKAMGFNHEQITGSLRMSFGYMNTLDEVDQTVEVLKKVVSELRNISPYKIKYNF</sequence>
<dbReference type="Gene3D" id="1.10.260.50">
    <property type="match status" value="1"/>
</dbReference>
<keyword evidence="8" id="KW-0411">Iron-sulfur</keyword>
<dbReference type="PANTHER" id="PTHR11601:SF34">
    <property type="entry name" value="CYSTEINE DESULFURASE"/>
    <property type="match status" value="1"/>
</dbReference>